<dbReference type="HOGENOM" id="CLU_1651355_0_0_0"/>
<protein>
    <submittedName>
        <fullName evidence="1">Putative nucleic acid-binding protein, contains PIN domain</fullName>
    </submittedName>
</protein>
<dbReference type="KEGG" id="tos:Theos_1324"/>
<evidence type="ECO:0000313" key="1">
    <source>
        <dbReference type="EMBL" id="AFV76360.1"/>
    </source>
</evidence>
<dbReference type="Gene3D" id="3.40.50.1010">
    <property type="entry name" value="5'-nuclease"/>
    <property type="match status" value="1"/>
</dbReference>
<dbReference type="SUPFAM" id="SSF88723">
    <property type="entry name" value="PIN domain-like"/>
    <property type="match status" value="1"/>
</dbReference>
<sequence length="160" mass="17854">MEVLDTDCLIALLKALDDPKNPSNLAAHALLQELEAQRPQARLALPLPVISELLTGERPDRWPGLLDYLEKRFALLELNKMAALEAALIFQGWRERGVLDDPEVKGQARQCLRTDAFILGIAIAHRCQRVYTLDKRLPALAGVRIEVVLGLPEPQQPPLL</sequence>
<dbReference type="EMBL" id="CP003249">
    <property type="protein sequence ID" value="AFV76360.1"/>
    <property type="molecule type" value="Genomic_DNA"/>
</dbReference>
<organism evidence="1 2">
    <name type="scientific">Thermus oshimai JL-2</name>
    <dbReference type="NCBI Taxonomy" id="751945"/>
    <lineage>
        <taxon>Bacteria</taxon>
        <taxon>Thermotogati</taxon>
        <taxon>Deinococcota</taxon>
        <taxon>Deinococci</taxon>
        <taxon>Thermales</taxon>
        <taxon>Thermaceae</taxon>
        <taxon>Thermus</taxon>
    </lineage>
</organism>
<dbReference type="Proteomes" id="UP000000211">
    <property type="component" value="Chromosome"/>
</dbReference>
<dbReference type="AlphaFoldDB" id="K7QZM9"/>
<keyword evidence="2" id="KW-1185">Reference proteome</keyword>
<dbReference type="STRING" id="751945.Theos_1324"/>
<gene>
    <name evidence="1" type="ORF">Theos_1324</name>
</gene>
<proteinExistence type="predicted"/>
<reference evidence="1 2" key="1">
    <citation type="journal article" date="2013" name="Genome Announc.">
        <title>Whole Genome Sequencing of Thermus oshimai JL-2 and Thermus thermophilus JL-18, Incomplete Denitrifiers from the United States Great Basin.</title>
        <authorList>
            <person name="Murugapiran S.K."/>
            <person name="Huntemann M."/>
            <person name="Wei C.L."/>
            <person name="Han J."/>
            <person name="Detter J.C."/>
            <person name="Han C.S."/>
            <person name="Erkkila T.H."/>
            <person name="Teshima H."/>
            <person name="Chen A."/>
            <person name="Kyrpides N."/>
            <person name="Mavrommatis K."/>
            <person name="Markowitz V."/>
            <person name="Szeto E."/>
            <person name="Ivanova N."/>
            <person name="Pagani I."/>
            <person name="Lam J."/>
            <person name="McDonald A.I."/>
            <person name="Dodsworth J.A."/>
            <person name="Pati A."/>
            <person name="Goodwin L."/>
            <person name="Peters L."/>
            <person name="Pitluck S."/>
            <person name="Woyke T."/>
            <person name="Hedlund B.P."/>
        </authorList>
    </citation>
    <scope>NUCLEOTIDE SEQUENCE</scope>
    <source>
        <strain evidence="1 2">JL-2</strain>
    </source>
</reference>
<evidence type="ECO:0000313" key="2">
    <source>
        <dbReference type="Proteomes" id="UP000000211"/>
    </source>
</evidence>
<dbReference type="InterPro" id="IPR029060">
    <property type="entry name" value="PIN-like_dom_sf"/>
</dbReference>
<dbReference type="OrthoDB" id="6687089at2"/>
<dbReference type="PATRIC" id="fig|751945.3.peg.1310"/>
<name>K7QZM9_THEOS</name>
<dbReference type="RefSeq" id="WP_016329547.1">
    <property type="nucleotide sequence ID" value="NC_019386.1"/>
</dbReference>
<accession>K7QZM9</accession>